<protein>
    <submittedName>
        <fullName evidence="2">Dihydrofolate reductase</fullName>
    </submittedName>
</protein>
<proteinExistence type="predicted"/>
<dbReference type="Pfam" id="PF01872">
    <property type="entry name" value="RibD_C"/>
    <property type="match status" value="1"/>
</dbReference>
<dbReference type="Proteomes" id="UP000077280">
    <property type="component" value="Unassembled WGS sequence"/>
</dbReference>
<organism evidence="2 5">
    <name type="scientific">Pediococcus parvulus</name>
    <dbReference type="NCBI Taxonomy" id="54062"/>
    <lineage>
        <taxon>Bacteria</taxon>
        <taxon>Bacillati</taxon>
        <taxon>Bacillota</taxon>
        <taxon>Bacilli</taxon>
        <taxon>Lactobacillales</taxon>
        <taxon>Lactobacillaceae</taxon>
        <taxon>Pediococcus</taxon>
    </lineage>
</organism>
<dbReference type="Gene3D" id="3.40.430.10">
    <property type="entry name" value="Dihydrofolate Reductase, subunit A"/>
    <property type="match status" value="1"/>
</dbReference>
<name>A0AAP5TBN6_9LACO</name>
<dbReference type="EMBL" id="WERX01000026">
    <property type="protein sequence ID" value="MDV7694814.1"/>
    <property type="molecule type" value="Genomic_DNA"/>
</dbReference>
<evidence type="ECO:0000313" key="5">
    <source>
        <dbReference type="Proteomes" id="UP001275867"/>
    </source>
</evidence>
<keyword evidence="4" id="KW-1185">Reference proteome</keyword>
<evidence type="ECO:0000313" key="2">
    <source>
        <dbReference type="EMBL" id="MDV7694814.1"/>
    </source>
</evidence>
<dbReference type="RefSeq" id="WP_068804653.1">
    <property type="nucleotide sequence ID" value="NZ_LXND01000001.1"/>
</dbReference>
<feature type="domain" description="Bacterial bifunctional deaminase-reductase C-terminal" evidence="1">
    <location>
        <begin position="3"/>
        <end position="163"/>
    </location>
</feature>
<dbReference type="PANTHER" id="PTHR38011:SF11">
    <property type="entry name" value="2,5-DIAMINO-6-RIBOSYLAMINO-4(3H)-PYRIMIDINONE 5'-PHOSPHATE REDUCTASE"/>
    <property type="match status" value="1"/>
</dbReference>
<dbReference type="GO" id="GO:0008703">
    <property type="term" value="F:5-amino-6-(5-phosphoribosylamino)uracil reductase activity"/>
    <property type="evidence" value="ECO:0007669"/>
    <property type="project" value="InterPro"/>
</dbReference>
<dbReference type="PANTHER" id="PTHR38011">
    <property type="entry name" value="DIHYDROFOLATE REDUCTASE FAMILY PROTEIN (AFU_ORTHOLOGUE AFUA_8G06820)"/>
    <property type="match status" value="1"/>
</dbReference>
<accession>A0AAP5TBN6</accession>
<dbReference type="GO" id="GO:0009231">
    <property type="term" value="P:riboflavin biosynthetic process"/>
    <property type="evidence" value="ECO:0007669"/>
    <property type="project" value="InterPro"/>
</dbReference>
<dbReference type="Proteomes" id="UP001275867">
    <property type="component" value="Unassembled WGS sequence"/>
</dbReference>
<reference evidence="2" key="2">
    <citation type="submission" date="2019-10" db="EMBL/GenBank/DDBJ databases">
        <title>Malate fermentation in French cider.</title>
        <authorList>
            <person name="Cousin F.J."/>
            <person name="Medina Fernandez S."/>
            <person name="Misery B."/>
            <person name="Laplace J.-M."/>
            <person name="Cretenet M."/>
        </authorList>
    </citation>
    <scope>NUCLEOTIDE SEQUENCE</scope>
    <source>
        <strain evidence="2">UCMA15901</strain>
    </source>
</reference>
<dbReference type="InterPro" id="IPR002734">
    <property type="entry name" value="RibDG_C"/>
</dbReference>
<dbReference type="InterPro" id="IPR050765">
    <property type="entry name" value="Riboflavin_Biosynth_HTPR"/>
</dbReference>
<evidence type="ECO:0000313" key="4">
    <source>
        <dbReference type="Proteomes" id="UP000077280"/>
    </source>
</evidence>
<sequence length="173" mass="19519">MRKVQFYGAISLDGYLATEKHDLQWLLDTQGGDKANTEKFLKQVDTTIMGRKTYDVSKGLMNGALQFPDKTNYVLSRTKHGEVADAKYVQESPMQLVQELLAQPGGNIWIVGGGQLVVDLLENDLIDEWWIQIAPVLLGKGIRLFPNGDYSTHLKLLDVNRYDQLAEVHLCKK</sequence>
<dbReference type="InterPro" id="IPR024072">
    <property type="entry name" value="DHFR-like_dom_sf"/>
</dbReference>
<comment type="caution">
    <text evidence="2">The sequence shown here is derived from an EMBL/GenBank/DDBJ whole genome shotgun (WGS) entry which is preliminary data.</text>
</comment>
<evidence type="ECO:0000313" key="3">
    <source>
        <dbReference type="EMBL" id="OAD65036.1"/>
    </source>
</evidence>
<dbReference type="SUPFAM" id="SSF53597">
    <property type="entry name" value="Dihydrofolate reductase-like"/>
    <property type="match status" value="1"/>
</dbReference>
<gene>
    <name evidence="3" type="ORF">A7K95_00100</name>
    <name evidence="2" type="ORF">GA842_08035</name>
</gene>
<evidence type="ECO:0000259" key="1">
    <source>
        <dbReference type="Pfam" id="PF01872"/>
    </source>
</evidence>
<dbReference type="AlphaFoldDB" id="A0AAP5TBN6"/>
<reference evidence="3 4" key="1">
    <citation type="submission" date="2016-05" db="EMBL/GenBank/DDBJ databases">
        <title>Draft genome sequence of Pediococcus parvulus 2.6, a probiotic beta-glucan producer strain.</title>
        <authorList>
            <person name="Mohedano M.L."/>
            <person name="Perez-Ramos A."/>
            <person name="Duenas M.T."/>
            <person name="Lamontanara A."/>
            <person name="Orru L."/>
            <person name="Spano G."/>
            <person name="Capozzi V."/>
            <person name="Lopez P."/>
        </authorList>
    </citation>
    <scope>NUCLEOTIDE SEQUENCE [LARGE SCALE GENOMIC DNA]</scope>
    <source>
        <strain evidence="3 4">2.6</strain>
    </source>
</reference>
<dbReference type="EMBL" id="LXND01000001">
    <property type="protein sequence ID" value="OAD65036.1"/>
    <property type="molecule type" value="Genomic_DNA"/>
</dbReference>